<name>A0ABR1NKN9_DIAER</name>
<dbReference type="Pfam" id="PF06276">
    <property type="entry name" value="FhuF"/>
    <property type="match status" value="1"/>
</dbReference>
<proteinExistence type="predicted"/>
<gene>
    <name evidence="4" type="ORF">SLS63_014131</name>
</gene>
<sequence>MSAGAVTLNSASAHSVPASSNETCSQSAISEMHDKVLHQFAQFETSRRLIACLVNEGMIDASVDQSGYLNLRQPKESKESKVPTVRVGLTGDAAREWLESTSKPYLQPSELSVPIMIRREQDGQSEDVAETDPTVLFRLMSPWFTTENTGQEAVDTITRQLKSSAENQEEWFHLAKHQYLPTLADPAIVWEQSILTGHPTHPMHRSCFAQEPLETVSPKDVQSLRNPEMKFLAVPSSDLRITGAFQTRLRPLLQKLGVANTIPGTVVVPCLKRQIPAIRSRFPSVEVLQSPPVTARAQAATRTVSLAPELESPYHLKLALACFITSALRTVSPWTACVGPEAGDVLSDILPEDLWVAREVASVTGSGADFDEAKHISCVLREDLEPRANSLGETLIPAAALAETDLATGISSAERVFGLDSIDKRKEWLRSYVSTLLRLVIPPALESGVALEAHGQNMLVRVNRSTKEVTGFVVRFVRVIPLLDPDRNKNNHDTDWMANWLPNRDFGGIKIHMPTLRERGYTLYSALPDSFVTTEVREEAWDILHHTLFNNNINHLIQSLGLHRNGGWAIVREELNKVISESTVGPRKELLEYLSKDQVHLKCFLKMKLEGLYRDVSLPLPPVQ</sequence>
<dbReference type="EMBL" id="JAKNSF020000239">
    <property type="protein sequence ID" value="KAK7705461.1"/>
    <property type="molecule type" value="Genomic_DNA"/>
</dbReference>
<evidence type="ECO:0000313" key="5">
    <source>
        <dbReference type="Proteomes" id="UP001430848"/>
    </source>
</evidence>
<dbReference type="InterPro" id="IPR022770">
    <property type="entry name" value="IucA/IucC-like_C"/>
</dbReference>
<feature type="domain" description="Aerobactin siderophore biosynthesis IucA/IucC-like C-terminal" evidence="3">
    <location>
        <begin position="427"/>
        <end position="467"/>
    </location>
</feature>
<accession>A0ABR1NKN9</accession>
<evidence type="ECO:0000259" key="2">
    <source>
        <dbReference type="Pfam" id="PF04183"/>
    </source>
</evidence>
<evidence type="ECO:0000259" key="3">
    <source>
        <dbReference type="Pfam" id="PF06276"/>
    </source>
</evidence>
<protein>
    <submittedName>
        <fullName evidence="4">Uncharacterized protein</fullName>
    </submittedName>
</protein>
<dbReference type="Pfam" id="PF04183">
    <property type="entry name" value="IucA_IucC"/>
    <property type="match status" value="1"/>
</dbReference>
<dbReference type="Gene3D" id="1.10.510.40">
    <property type="match status" value="2"/>
</dbReference>
<evidence type="ECO:0000313" key="4">
    <source>
        <dbReference type="EMBL" id="KAK7705461.1"/>
    </source>
</evidence>
<feature type="compositionally biased region" description="Polar residues" evidence="1">
    <location>
        <begin position="7"/>
        <end position="20"/>
    </location>
</feature>
<dbReference type="Proteomes" id="UP001430848">
    <property type="component" value="Unassembled WGS sequence"/>
</dbReference>
<evidence type="ECO:0000256" key="1">
    <source>
        <dbReference type="SAM" id="MobiDB-lite"/>
    </source>
</evidence>
<feature type="domain" description="Aerobactin siderophore biosynthesis IucA/IucC N-terminal" evidence="2">
    <location>
        <begin position="289"/>
        <end position="402"/>
    </location>
</feature>
<dbReference type="InterPro" id="IPR007310">
    <property type="entry name" value="Aerobactin_biosyn_IucA/IucC_N"/>
</dbReference>
<keyword evidence="5" id="KW-1185">Reference proteome</keyword>
<dbReference type="InterPro" id="IPR037455">
    <property type="entry name" value="LucA/IucC-like"/>
</dbReference>
<comment type="caution">
    <text evidence="4">The sequence shown here is derived from an EMBL/GenBank/DDBJ whole genome shotgun (WGS) entry which is preliminary data.</text>
</comment>
<reference evidence="4 5" key="1">
    <citation type="submission" date="2024-02" db="EMBL/GenBank/DDBJ databases">
        <title>De novo assembly and annotation of 12 fungi associated with fruit tree decline syndrome in Ontario, Canada.</title>
        <authorList>
            <person name="Sulman M."/>
            <person name="Ellouze W."/>
            <person name="Ilyukhin E."/>
        </authorList>
    </citation>
    <scope>NUCLEOTIDE SEQUENCE [LARGE SCALE GENOMIC DNA]</scope>
    <source>
        <strain evidence="4 5">M169</strain>
    </source>
</reference>
<organism evidence="4 5">
    <name type="scientific">Diaporthe eres</name>
    <name type="common">Phomopsis oblonga</name>
    <dbReference type="NCBI Taxonomy" id="83184"/>
    <lineage>
        <taxon>Eukaryota</taxon>
        <taxon>Fungi</taxon>
        <taxon>Dikarya</taxon>
        <taxon>Ascomycota</taxon>
        <taxon>Pezizomycotina</taxon>
        <taxon>Sordariomycetes</taxon>
        <taxon>Sordariomycetidae</taxon>
        <taxon>Diaporthales</taxon>
        <taxon>Diaporthaceae</taxon>
        <taxon>Diaporthe</taxon>
        <taxon>Diaporthe eres species complex</taxon>
    </lineage>
</organism>
<dbReference type="PANTHER" id="PTHR34384:SF5">
    <property type="entry name" value="L-2,3-DIAMINOPROPANOATE--CITRATE LIGASE"/>
    <property type="match status" value="1"/>
</dbReference>
<feature type="region of interest" description="Disordered" evidence="1">
    <location>
        <begin position="1"/>
        <end position="20"/>
    </location>
</feature>
<dbReference type="PANTHER" id="PTHR34384">
    <property type="entry name" value="L-2,3-DIAMINOPROPANOATE--CITRATE LIGASE"/>
    <property type="match status" value="1"/>
</dbReference>